<reference evidence="1" key="1">
    <citation type="submission" date="2022-03" db="EMBL/GenBank/DDBJ databases">
        <title>Genome Encyclopedia of Bacteria and Archaea VI: Functional Genomics of Type Strains.</title>
        <authorList>
            <person name="Whitman W."/>
        </authorList>
    </citation>
    <scope>NUCLEOTIDE SEQUENCE</scope>
    <source>
        <strain evidence="1">HSC-15S17</strain>
    </source>
</reference>
<organism evidence="1 2">
    <name type="scientific">Duganella violaceipulchra</name>
    <dbReference type="NCBI Taxonomy" id="2849652"/>
    <lineage>
        <taxon>Bacteria</taxon>
        <taxon>Pseudomonadati</taxon>
        <taxon>Pseudomonadota</taxon>
        <taxon>Betaproteobacteria</taxon>
        <taxon>Burkholderiales</taxon>
        <taxon>Oxalobacteraceae</taxon>
        <taxon>Telluria group</taxon>
        <taxon>Duganella</taxon>
    </lineage>
</organism>
<dbReference type="Proteomes" id="UP001162889">
    <property type="component" value="Unassembled WGS sequence"/>
</dbReference>
<sequence>MPGRPPNTAVIVQMKKAPYKPTSGLSCATRAKAMHSGTSANDVVKPAIAFLARLVVHMERK</sequence>
<protein>
    <submittedName>
        <fullName evidence="1">Uncharacterized protein</fullName>
    </submittedName>
</protein>
<evidence type="ECO:0000313" key="1">
    <source>
        <dbReference type="EMBL" id="MCP2007397.1"/>
    </source>
</evidence>
<gene>
    <name evidence="1" type="ORF">L1274_001090</name>
</gene>
<keyword evidence="2" id="KW-1185">Reference proteome</keyword>
<accession>A0ABT1GEK9</accession>
<comment type="caution">
    <text evidence="1">The sequence shown here is derived from an EMBL/GenBank/DDBJ whole genome shotgun (WGS) entry which is preliminary data.</text>
</comment>
<proteinExistence type="predicted"/>
<dbReference type="EMBL" id="JALJZU010000002">
    <property type="protein sequence ID" value="MCP2007397.1"/>
    <property type="molecule type" value="Genomic_DNA"/>
</dbReference>
<evidence type="ECO:0000313" key="2">
    <source>
        <dbReference type="Proteomes" id="UP001162889"/>
    </source>
</evidence>
<name>A0ABT1GEK9_9BURK</name>